<organism evidence="2 3">
    <name type="scientific">Actinoplanes italicus</name>
    <dbReference type="NCBI Taxonomy" id="113567"/>
    <lineage>
        <taxon>Bacteria</taxon>
        <taxon>Bacillati</taxon>
        <taxon>Actinomycetota</taxon>
        <taxon>Actinomycetes</taxon>
        <taxon>Micromonosporales</taxon>
        <taxon>Micromonosporaceae</taxon>
        <taxon>Actinoplanes</taxon>
    </lineage>
</organism>
<protein>
    <recommendedName>
        <fullName evidence="1">NADPH-dependent reductive aminase-like C-terminal domain-containing protein</fullName>
    </recommendedName>
</protein>
<accession>A0A2T0KFX1</accession>
<evidence type="ECO:0000313" key="2">
    <source>
        <dbReference type="EMBL" id="PRX22251.1"/>
    </source>
</evidence>
<name>A0A2T0KFX1_9ACTN</name>
<proteinExistence type="predicted"/>
<feature type="domain" description="NADPH-dependent reductive aminase-like C-terminal" evidence="1">
    <location>
        <begin position="96"/>
        <end position="143"/>
    </location>
</feature>
<evidence type="ECO:0000259" key="1">
    <source>
        <dbReference type="Pfam" id="PF21761"/>
    </source>
</evidence>
<dbReference type="InterPro" id="IPR013328">
    <property type="entry name" value="6PGD_dom2"/>
</dbReference>
<dbReference type="Pfam" id="PF21761">
    <property type="entry name" value="RedAm-like_C"/>
    <property type="match status" value="1"/>
</dbReference>
<gene>
    <name evidence="2" type="ORF">CLV67_105428</name>
</gene>
<dbReference type="InterPro" id="IPR048666">
    <property type="entry name" value="RedAm-like_C"/>
</dbReference>
<dbReference type="Proteomes" id="UP000239415">
    <property type="component" value="Unassembled WGS sequence"/>
</dbReference>
<evidence type="ECO:0000313" key="3">
    <source>
        <dbReference type="Proteomes" id="UP000239415"/>
    </source>
</evidence>
<reference evidence="2 3" key="1">
    <citation type="submission" date="2018-03" db="EMBL/GenBank/DDBJ databases">
        <title>Genomic Encyclopedia of Archaeal and Bacterial Type Strains, Phase II (KMG-II): from individual species to whole genera.</title>
        <authorList>
            <person name="Goeker M."/>
        </authorList>
    </citation>
    <scope>NUCLEOTIDE SEQUENCE [LARGE SCALE GENOMIC DNA]</scope>
    <source>
        <strain evidence="2 3">DSM 43146</strain>
    </source>
</reference>
<dbReference type="Gene3D" id="1.10.1040.10">
    <property type="entry name" value="N-(1-d-carboxylethyl)-l-norvaline Dehydrogenase, domain 2"/>
    <property type="match status" value="1"/>
</dbReference>
<sequence>MRRMRSVPHAPSDSRAALSEIPSAVSEYSALGGTSAYTSRLTRPSSSLRRRRPLFDIWATSTHVGSDPTRASLSDLALLAGMYVMFAGGQQSRNFSALGTIVAASADRGIGTGVVDMVQSLIRRQVDAGHGDDGFARIIESIRAA</sequence>
<dbReference type="EMBL" id="PVMZ01000005">
    <property type="protein sequence ID" value="PRX22251.1"/>
    <property type="molecule type" value="Genomic_DNA"/>
</dbReference>
<keyword evidence="3" id="KW-1185">Reference proteome</keyword>
<dbReference type="AlphaFoldDB" id="A0A2T0KFX1"/>
<comment type="caution">
    <text evidence="2">The sequence shown here is derived from an EMBL/GenBank/DDBJ whole genome shotgun (WGS) entry which is preliminary data.</text>
</comment>